<feature type="transmembrane region" description="Helical" evidence="1">
    <location>
        <begin position="32"/>
        <end position="54"/>
    </location>
</feature>
<protein>
    <submittedName>
        <fullName evidence="3">Uncharacterized protein</fullName>
    </submittedName>
</protein>
<proteinExistence type="predicted"/>
<evidence type="ECO:0000313" key="4">
    <source>
        <dbReference type="Proteomes" id="UP001302349"/>
    </source>
</evidence>
<accession>A0ABZ0IYD9</accession>
<name>A0ABZ0IYD9_9BACT</name>
<evidence type="ECO:0000256" key="2">
    <source>
        <dbReference type="SAM" id="SignalP"/>
    </source>
</evidence>
<feature type="chain" id="PRO_5046488259" evidence="2">
    <location>
        <begin position="22"/>
        <end position="65"/>
    </location>
</feature>
<organism evidence="3 4">
    <name type="scientific">Imperialibacter roseus</name>
    <dbReference type="NCBI Taxonomy" id="1324217"/>
    <lineage>
        <taxon>Bacteria</taxon>
        <taxon>Pseudomonadati</taxon>
        <taxon>Bacteroidota</taxon>
        <taxon>Cytophagia</taxon>
        <taxon>Cytophagales</taxon>
        <taxon>Flammeovirgaceae</taxon>
        <taxon>Imperialibacter</taxon>
    </lineage>
</organism>
<keyword evidence="1" id="KW-0472">Membrane</keyword>
<feature type="signal peptide" evidence="2">
    <location>
        <begin position="1"/>
        <end position="21"/>
    </location>
</feature>
<dbReference type="EMBL" id="CP136051">
    <property type="protein sequence ID" value="WOK09398.1"/>
    <property type="molecule type" value="Genomic_DNA"/>
</dbReference>
<keyword evidence="1" id="KW-0812">Transmembrane</keyword>
<keyword evidence="2" id="KW-0732">Signal</keyword>
<dbReference type="RefSeq" id="WP_317492017.1">
    <property type="nucleotide sequence ID" value="NZ_CP136051.1"/>
</dbReference>
<keyword evidence="4" id="KW-1185">Reference proteome</keyword>
<keyword evidence="1" id="KW-1133">Transmembrane helix</keyword>
<evidence type="ECO:0000313" key="3">
    <source>
        <dbReference type="EMBL" id="WOK09398.1"/>
    </source>
</evidence>
<reference evidence="3 4" key="1">
    <citation type="journal article" date="2023" name="Microbiol. Resour. Announc.">
        <title>Complete Genome Sequence of Imperialibacter roseus strain P4T.</title>
        <authorList>
            <person name="Tizabi D.R."/>
            <person name="Bachvaroff T."/>
            <person name="Hill R.T."/>
        </authorList>
    </citation>
    <scope>NUCLEOTIDE SEQUENCE [LARGE SCALE GENOMIC DNA]</scope>
    <source>
        <strain evidence="3 4">P4T</strain>
    </source>
</reference>
<evidence type="ECO:0000256" key="1">
    <source>
        <dbReference type="SAM" id="Phobius"/>
    </source>
</evidence>
<dbReference type="Proteomes" id="UP001302349">
    <property type="component" value="Chromosome"/>
</dbReference>
<sequence>MNFKQLSLLLFIRLASSTPLAAQSVTTDNWYMSPGIIGTFVLITTVLFIAVIILPRQVKLYKSSF</sequence>
<gene>
    <name evidence="3" type="ORF">RT717_12185</name>
</gene>